<proteinExistence type="predicted"/>
<dbReference type="EMBL" id="CACVAV010000304">
    <property type="protein sequence ID" value="CAA6819668.1"/>
    <property type="molecule type" value="Genomic_DNA"/>
</dbReference>
<sequence length="166" mass="18904">MQTHVLTLDGLPCIDDVTKLLGHYQLTLHTIEADQIIPGSFWGESEAGIIVQAVYARFDTPVHSLLHESCHIICMDAERRQKLHTDAEGDFAEEDAVCYLQILLAEQLPGFGKARALADMDSWGYTFRLGSAQRWFEEDAEDARQWLVSHHLIDQYNCPTYRLRAT</sequence>
<name>A0A6S6TU18_9GAMM</name>
<reference evidence="1" key="1">
    <citation type="submission" date="2020-01" db="EMBL/GenBank/DDBJ databases">
        <authorList>
            <person name="Meier V. D."/>
            <person name="Meier V D."/>
        </authorList>
    </citation>
    <scope>NUCLEOTIDE SEQUENCE</scope>
    <source>
        <strain evidence="1">HLG_WM_MAG_08</strain>
    </source>
</reference>
<protein>
    <submittedName>
        <fullName evidence="1">Uncharacterized protein</fullName>
    </submittedName>
</protein>
<gene>
    <name evidence="1" type="ORF">HELGO_WM21027</name>
</gene>
<evidence type="ECO:0000313" key="1">
    <source>
        <dbReference type="EMBL" id="CAA6819668.1"/>
    </source>
</evidence>
<accession>A0A6S6TU18</accession>
<organism evidence="1">
    <name type="scientific">uncultured Thiotrichaceae bacterium</name>
    <dbReference type="NCBI Taxonomy" id="298394"/>
    <lineage>
        <taxon>Bacteria</taxon>
        <taxon>Pseudomonadati</taxon>
        <taxon>Pseudomonadota</taxon>
        <taxon>Gammaproteobacteria</taxon>
        <taxon>Thiotrichales</taxon>
        <taxon>Thiotrichaceae</taxon>
        <taxon>environmental samples</taxon>
    </lineage>
</organism>
<dbReference type="AlphaFoldDB" id="A0A6S6TU18"/>